<feature type="binding site" evidence="16">
    <location>
        <position position="519"/>
    </location>
    <ligand>
        <name>substrate</name>
    </ligand>
</feature>
<evidence type="ECO:0000256" key="10">
    <source>
        <dbReference type="ARBA" id="ARBA00022837"/>
    </source>
</evidence>
<feature type="binding site" evidence="16">
    <location>
        <position position="468"/>
    </location>
    <ligand>
        <name>substrate</name>
    </ligand>
</feature>
<dbReference type="InterPro" id="IPR005475">
    <property type="entry name" value="Transketolase-like_Pyr-bd"/>
</dbReference>
<feature type="binding site" evidence="16">
    <location>
        <position position="472"/>
    </location>
    <ligand>
        <name>substrate</name>
    </ligand>
</feature>
<feature type="binding site" evidence="16">
    <location>
        <position position="383"/>
    </location>
    <ligand>
        <name>substrate</name>
    </ligand>
</feature>
<feature type="binding site" evidence="16">
    <location>
        <position position="26"/>
    </location>
    <ligand>
        <name>substrate</name>
    </ligand>
</feature>
<dbReference type="PANTHER" id="PTHR43522:SF2">
    <property type="entry name" value="TRANSKETOLASE 1-RELATED"/>
    <property type="match status" value="1"/>
</dbReference>
<comment type="catalytic activity">
    <reaction evidence="13 20">
        <text>D-sedoheptulose 7-phosphate + D-glyceraldehyde 3-phosphate = aldehydo-D-ribose 5-phosphate + D-xylulose 5-phosphate</text>
        <dbReference type="Rhea" id="RHEA:10508"/>
        <dbReference type="ChEBI" id="CHEBI:57483"/>
        <dbReference type="ChEBI" id="CHEBI:57737"/>
        <dbReference type="ChEBI" id="CHEBI:58273"/>
        <dbReference type="ChEBI" id="CHEBI:59776"/>
        <dbReference type="EC" id="2.2.1.1"/>
    </reaction>
</comment>
<feature type="binding site" evidence="16">
    <location>
        <position position="356"/>
    </location>
    <ligand>
        <name>substrate</name>
    </ligand>
</feature>
<keyword evidence="10 20" id="KW-0106">Calcium</keyword>
<evidence type="ECO:0000256" key="1">
    <source>
        <dbReference type="ARBA" id="ARBA00001913"/>
    </source>
</evidence>
<dbReference type="InterPro" id="IPR033247">
    <property type="entry name" value="Transketolase_fam"/>
</dbReference>
<comment type="cofactor">
    <cofactor evidence="1">
        <name>Ca(2+)</name>
        <dbReference type="ChEBI" id="CHEBI:29108"/>
    </cofactor>
</comment>
<feature type="binding site" evidence="18">
    <location>
        <position position="155"/>
    </location>
    <ligand>
        <name>Mg(2+)</name>
        <dbReference type="ChEBI" id="CHEBI:18420"/>
    </ligand>
</feature>
<dbReference type="PROSITE" id="PS00801">
    <property type="entry name" value="TRANSKETOLASE_1"/>
    <property type="match status" value="1"/>
</dbReference>
<feature type="binding site" evidence="16">
    <location>
        <position position="261"/>
    </location>
    <ligand>
        <name>substrate</name>
    </ligand>
</feature>
<sequence length="661" mass="72461">MNIEQKSVNAIRVLAADTVQKANSGHPGMPLGSAAMAYELWANHLTHNPKNPKWVNRDRFILSAGHASSLLYSLLYLFGYGLTIEDMKNFRQDNSLTPGHPEYGHTVGVEATTGPLGAGMGMAVGMAMAQAHMAATFNTEDYNVIDHYTFVLGGDGCMEEGISSEAFSLAGTLGLSKLIVLYDSNNITIEGNTDLAFTEDVNKRMEAFGFQTLTVEDGNNLEEISKAIELAKAEKTKPSFITVKTKIAFGCPAKEGSESSHGSPLGEENVKALRDNLGWEEQEAFVIPQDVYDNFAQKAKKGQEAEDNWNKLFKAYCEKYPEKKELWDKYFAVIDDEKLLNCDEFWSYEDKPQATRSLSGNMINRLAKIMPNFWGGSADLGPSNKTVIKDGGSFSKNNYLGRNIHYGVREFAMAAIANGITLYGGTKTFVGTFFVFSDYLKPMARLAALMKIPVTYVLTHDSIGVGEDGPTHEPIEQLAMLRAMPNINVFRPADATETAAAWYSAITSKNTPTVLALSRQNLPQIEGSSKEALKGGYIIAESIKAKPDAIIIASGSEVSLAVDAKKELMEKGFDIRVVSMPCMDIFEQQSDEYKEKILPQTVEKRLVVEAGSSICWGKYLGFKGKSVTIDTFGASAPANVLFKKYGFTVENVVNKALSMLK</sequence>
<dbReference type="SUPFAM" id="SSF52518">
    <property type="entry name" value="Thiamin diphosphate-binding fold (THDP-binding)"/>
    <property type="match status" value="2"/>
</dbReference>
<feature type="active site" description="Proton donor" evidence="15">
    <location>
        <position position="410"/>
    </location>
</feature>
<evidence type="ECO:0000256" key="13">
    <source>
        <dbReference type="ARBA" id="ARBA00049473"/>
    </source>
</evidence>
<keyword evidence="12 17" id="KW-0786">Thiamine pyrophosphate</keyword>
<evidence type="ECO:0000256" key="12">
    <source>
        <dbReference type="ARBA" id="ARBA00023052"/>
    </source>
</evidence>
<protein>
    <recommendedName>
        <fullName evidence="7 14">Transketolase</fullName>
        <ecNumber evidence="7 14">2.2.1.1</ecNumber>
    </recommendedName>
</protein>
<evidence type="ECO:0000256" key="11">
    <source>
        <dbReference type="ARBA" id="ARBA00022842"/>
    </source>
</evidence>
<accession>A0A412CE25</accession>
<dbReference type="CDD" id="cd07033">
    <property type="entry name" value="TPP_PYR_DXS_TK_like"/>
    <property type="match status" value="1"/>
</dbReference>
<comment type="cofactor">
    <cofactor evidence="3">
        <name>Co(2+)</name>
        <dbReference type="ChEBI" id="CHEBI:48828"/>
    </cofactor>
</comment>
<dbReference type="SUPFAM" id="SSF52922">
    <property type="entry name" value="TK C-terminal domain-like"/>
    <property type="match status" value="1"/>
</dbReference>
<dbReference type="FunFam" id="3.40.50.970:FF:000045">
    <property type="entry name" value="Transketolase"/>
    <property type="match status" value="1"/>
</dbReference>
<dbReference type="InterPro" id="IPR009014">
    <property type="entry name" value="Transketo_C/PFOR_II"/>
</dbReference>
<evidence type="ECO:0000256" key="3">
    <source>
        <dbReference type="ARBA" id="ARBA00001941"/>
    </source>
</evidence>
<keyword evidence="21" id="KW-1133">Transmembrane helix</keyword>
<keyword evidence="11 18" id="KW-0460">Magnesium</keyword>
<dbReference type="InterPro" id="IPR005478">
    <property type="entry name" value="Transketolase_bac-like"/>
</dbReference>
<dbReference type="AlphaFoldDB" id="A0A412CE25"/>
<dbReference type="Proteomes" id="UP000286147">
    <property type="component" value="Unassembled WGS sequence"/>
</dbReference>
<evidence type="ECO:0000256" key="2">
    <source>
        <dbReference type="ARBA" id="ARBA00001936"/>
    </source>
</evidence>
<evidence type="ECO:0000256" key="17">
    <source>
        <dbReference type="PIRSR" id="PIRSR605478-3"/>
    </source>
</evidence>
<proteinExistence type="inferred from homology"/>
<dbReference type="InterPro" id="IPR005474">
    <property type="entry name" value="Transketolase_N"/>
</dbReference>
<dbReference type="GO" id="GO:0005829">
    <property type="term" value="C:cytosol"/>
    <property type="evidence" value="ECO:0007669"/>
    <property type="project" value="TreeGrafter"/>
</dbReference>
<keyword evidence="8 20" id="KW-0808">Transferase</keyword>
<dbReference type="Pfam" id="PF00456">
    <property type="entry name" value="Transketolase_N"/>
    <property type="match status" value="1"/>
</dbReference>
<dbReference type="InterPro" id="IPR049557">
    <property type="entry name" value="Transketolase_CS"/>
</dbReference>
<evidence type="ECO:0000256" key="7">
    <source>
        <dbReference type="ARBA" id="ARBA00013152"/>
    </source>
</evidence>
<evidence type="ECO:0000256" key="14">
    <source>
        <dbReference type="NCBIfam" id="TIGR00232"/>
    </source>
</evidence>
<dbReference type="Pfam" id="PF02779">
    <property type="entry name" value="Transket_pyr"/>
    <property type="match status" value="1"/>
</dbReference>
<feature type="binding site" evidence="17">
    <location>
        <begin position="114"/>
        <end position="116"/>
    </location>
    <ligand>
        <name>thiamine diphosphate</name>
        <dbReference type="ChEBI" id="CHEBI:58937"/>
    </ligand>
</feature>
<evidence type="ECO:0000256" key="5">
    <source>
        <dbReference type="ARBA" id="ARBA00007131"/>
    </source>
</evidence>
<organism evidence="23 24">
    <name type="scientific">Megamonas rupellensis</name>
    <dbReference type="NCBI Taxonomy" id="491921"/>
    <lineage>
        <taxon>Bacteria</taxon>
        <taxon>Bacillati</taxon>
        <taxon>Bacillota</taxon>
        <taxon>Negativicutes</taxon>
        <taxon>Selenomonadales</taxon>
        <taxon>Selenomonadaceae</taxon>
        <taxon>Megamonas</taxon>
    </lineage>
</organism>
<dbReference type="InterPro" id="IPR055152">
    <property type="entry name" value="Transketolase-like_C_2"/>
</dbReference>
<evidence type="ECO:0000256" key="18">
    <source>
        <dbReference type="PIRSR" id="PIRSR605478-4"/>
    </source>
</evidence>
<dbReference type="EC" id="2.2.1.1" evidence="7 14"/>
<dbReference type="Gene3D" id="3.40.50.970">
    <property type="match status" value="2"/>
</dbReference>
<evidence type="ECO:0000256" key="19">
    <source>
        <dbReference type="PIRSR" id="PIRSR605478-5"/>
    </source>
</evidence>
<feature type="binding site" evidence="17">
    <location>
        <position position="156"/>
    </location>
    <ligand>
        <name>thiamine diphosphate</name>
        <dbReference type="ChEBI" id="CHEBI:58937"/>
    </ligand>
</feature>
<gene>
    <name evidence="23" type="primary">tkt</name>
    <name evidence="23" type="ORF">DWY77_06950</name>
</gene>
<comment type="subunit">
    <text evidence="6 20">Homodimer.</text>
</comment>
<comment type="similarity">
    <text evidence="5 20">Belongs to the transketolase family.</text>
</comment>
<keyword evidence="21" id="KW-0812">Transmembrane</keyword>
<feature type="binding site" evidence="16">
    <location>
        <position position="460"/>
    </location>
    <ligand>
        <name>substrate</name>
    </ligand>
</feature>
<dbReference type="RefSeq" id="WP_118036040.1">
    <property type="nucleotide sequence ID" value="NZ_QRTP01000015.1"/>
</dbReference>
<name>A0A412CE25_9FIRM</name>
<feature type="binding site" evidence="17">
    <location>
        <position position="261"/>
    </location>
    <ligand>
        <name>thiamine diphosphate</name>
        <dbReference type="ChEBI" id="CHEBI:58937"/>
    </ligand>
</feature>
<dbReference type="EMBL" id="QRTP01000015">
    <property type="protein sequence ID" value="RGQ82552.1"/>
    <property type="molecule type" value="Genomic_DNA"/>
</dbReference>
<feature type="transmembrane region" description="Helical" evidence="21">
    <location>
        <begin position="60"/>
        <end position="82"/>
    </location>
</feature>
<evidence type="ECO:0000256" key="16">
    <source>
        <dbReference type="PIRSR" id="PIRSR605478-2"/>
    </source>
</evidence>
<feature type="binding site" evidence="17">
    <location>
        <position position="436"/>
    </location>
    <ligand>
        <name>thiamine diphosphate</name>
        <dbReference type="ChEBI" id="CHEBI:58937"/>
    </ligand>
</feature>
<evidence type="ECO:0000313" key="23">
    <source>
        <dbReference type="EMBL" id="RGQ82552.1"/>
    </source>
</evidence>
<evidence type="ECO:0000256" key="8">
    <source>
        <dbReference type="ARBA" id="ARBA00022679"/>
    </source>
</evidence>
<dbReference type="GO" id="GO:0004802">
    <property type="term" value="F:transketolase activity"/>
    <property type="evidence" value="ECO:0007669"/>
    <property type="project" value="UniProtKB-UniRule"/>
</dbReference>
<feature type="domain" description="Transketolase-like pyrimidine-binding" evidence="22">
    <location>
        <begin position="353"/>
        <end position="524"/>
    </location>
</feature>
<dbReference type="PROSITE" id="PS00802">
    <property type="entry name" value="TRANSKETOLASE_2"/>
    <property type="match status" value="1"/>
</dbReference>
<feature type="binding site" evidence="17">
    <location>
        <position position="185"/>
    </location>
    <ligand>
        <name>thiamine diphosphate</name>
        <dbReference type="ChEBI" id="CHEBI:58937"/>
    </ligand>
</feature>
<dbReference type="CDD" id="cd02012">
    <property type="entry name" value="TPP_TK"/>
    <property type="match status" value="1"/>
</dbReference>
<feature type="binding site" evidence="18">
    <location>
        <position position="187"/>
    </location>
    <ligand>
        <name>Mg(2+)</name>
        <dbReference type="ChEBI" id="CHEBI:18420"/>
    </ligand>
</feature>
<evidence type="ECO:0000256" key="20">
    <source>
        <dbReference type="RuleBase" id="RU004996"/>
    </source>
</evidence>
<dbReference type="SMART" id="SM00861">
    <property type="entry name" value="Transket_pyr"/>
    <property type="match status" value="1"/>
</dbReference>
<dbReference type="GO" id="GO:0046872">
    <property type="term" value="F:metal ion binding"/>
    <property type="evidence" value="ECO:0007669"/>
    <property type="project" value="UniProtKB-KW"/>
</dbReference>
<comment type="function">
    <text evidence="4 20">Catalyzes the transfer of a two-carbon ketol group from a ketose donor to an aldose acceptor, via a covalent intermediate with the cofactor thiamine pyrophosphate.</text>
</comment>
<keyword evidence="21" id="KW-0472">Membrane</keyword>
<evidence type="ECO:0000259" key="22">
    <source>
        <dbReference type="SMART" id="SM00861"/>
    </source>
</evidence>
<feature type="site" description="Important for catalytic activity" evidence="19">
    <location>
        <position position="26"/>
    </location>
</feature>
<comment type="caution">
    <text evidence="23">The sequence shown here is derived from an EMBL/GenBank/DDBJ whole genome shotgun (WGS) entry which is preliminary data.</text>
</comment>
<evidence type="ECO:0000256" key="15">
    <source>
        <dbReference type="PIRSR" id="PIRSR605478-1"/>
    </source>
</evidence>
<comment type="cofactor">
    <cofactor evidence="20">
        <name>Mg(2+)</name>
        <dbReference type="ChEBI" id="CHEBI:18420"/>
    </cofactor>
    <cofactor evidence="20">
        <name>Ca(2+)</name>
        <dbReference type="ChEBI" id="CHEBI:29108"/>
    </cofactor>
    <cofactor evidence="20">
        <name>Mn(2+)</name>
        <dbReference type="ChEBI" id="CHEBI:29035"/>
    </cofactor>
    <cofactor evidence="20">
        <name>Co(2+)</name>
        <dbReference type="ChEBI" id="CHEBI:48828"/>
    </cofactor>
    <text evidence="20">Binds 1 Mg(2+) ion per subunit. Can also utilize other divalent metal cations, such as Ca(2+), Mn(2+) and Co(2+).</text>
</comment>
<feature type="binding site" evidence="17">
    <location>
        <position position="66"/>
    </location>
    <ligand>
        <name>thiamine diphosphate</name>
        <dbReference type="ChEBI" id="CHEBI:58937"/>
    </ligand>
</feature>
<dbReference type="InterPro" id="IPR029061">
    <property type="entry name" value="THDP-binding"/>
</dbReference>
<comment type="cofactor">
    <cofactor evidence="18">
        <name>Mg(2+)</name>
        <dbReference type="ChEBI" id="CHEBI:18420"/>
    </cofactor>
    <text evidence="18">Binds 1 Mg(2+) ion per subunit. Can also utilize other divalent metal cations, such as Ca(2+), Mn(2+) and Co(2+).</text>
</comment>
<feature type="site" description="Important for catalytic activity" evidence="19">
    <location>
        <position position="261"/>
    </location>
</feature>
<dbReference type="InterPro" id="IPR020826">
    <property type="entry name" value="Transketolase_BS"/>
</dbReference>
<reference evidence="23 24" key="1">
    <citation type="submission" date="2018-08" db="EMBL/GenBank/DDBJ databases">
        <title>A genome reference for cultivated species of the human gut microbiota.</title>
        <authorList>
            <person name="Zou Y."/>
            <person name="Xue W."/>
            <person name="Luo G."/>
        </authorList>
    </citation>
    <scope>NUCLEOTIDE SEQUENCE [LARGE SCALE GENOMIC DNA]</scope>
    <source>
        <strain evidence="23 24">AF27-12</strain>
    </source>
</reference>
<keyword evidence="9 18" id="KW-0479">Metal-binding</keyword>
<evidence type="ECO:0000256" key="6">
    <source>
        <dbReference type="ARBA" id="ARBA00011738"/>
    </source>
</evidence>
<comment type="cofactor">
    <cofactor evidence="17">
        <name>thiamine diphosphate</name>
        <dbReference type="ChEBI" id="CHEBI:58937"/>
    </cofactor>
    <text evidence="17">Binds 1 thiamine pyrophosphate per subunit. During the reaction, the substrate forms a covalent intermediate with the cofactor.</text>
</comment>
<evidence type="ECO:0000256" key="4">
    <source>
        <dbReference type="ARBA" id="ARBA00002931"/>
    </source>
</evidence>
<feature type="binding site" evidence="18">
    <location>
        <position position="185"/>
    </location>
    <ligand>
        <name>Mg(2+)</name>
        <dbReference type="ChEBI" id="CHEBI:18420"/>
    </ligand>
</feature>
<dbReference type="PANTHER" id="PTHR43522">
    <property type="entry name" value="TRANSKETOLASE"/>
    <property type="match status" value="1"/>
</dbReference>
<comment type="cofactor">
    <cofactor evidence="2">
        <name>Mn(2+)</name>
        <dbReference type="ChEBI" id="CHEBI:29035"/>
    </cofactor>
</comment>
<evidence type="ECO:0000256" key="21">
    <source>
        <dbReference type="SAM" id="Phobius"/>
    </source>
</evidence>
<dbReference type="FunFam" id="3.40.50.920:FF:000003">
    <property type="entry name" value="Transketolase"/>
    <property type="match status" value="1"/>
</dbReference>
<dbReference type="NCBIfam" id="TIGR00232">
    <property type="entry name" value="tktlase_bact"/>
    <property type="match status" value="1"/>
</dbReference>
<evidence type="ECO:0000256" key="9">
    <source>
        <dbReference type="ARBA" id="ARBA00022723"/>
    </source>
</evidence>
<dbReference type="FunFam" id="3.40.50.970:FF:000004">
    <property type="entry name" value="Transketolase"/>
    <property type="match status" value="1"/>
</dbReference>
<dbReference type="GO" id="GO:0006098">
    <property type="term" value="P:pentose-phosphate shunt"/>
    <property type="evidence" value="ECO:0007669"/>
    <property type="project" value="TreeGrafter"/>
</dbReference>
<evidence type="ECO:0000313" key="24">
    <source>
        <dbReference type="Proteomes" id="UP000286147"/>
    </source>
</evidence>
<dbReference type="Gene3D" id="3.40.50.920">
    <property type="match status" value="1"/>
</dbReference>
<dbReference type="Pfam" id="PF22613">
    <property type="entry name" value="Transketolase_C_1"/>
    <property type="match status" value="1"/>
</dbReference>